<evidence type="ECO:0000313" key="2">
    <source>
        <dbReference type="EMBL" id="ASU36055.1"/>
    </source>
</evidence>
<feature type="signal peptide" evidence="1">
    <location>
        <begin position="1"/>
        <end position="18"/>
    </location>
</feature>
<feature type="chain" id="PRO_5012126586" description="Lipoprotein" evidence="1">
    <location>
        <begin position="19"/>
        <end position="270"/>
    </location>
</feature>
<accession>A0A223P1Q1</accession>
<dbReference type="OrthoDB" id="797125at2"/>
<keyword evidence="3" id="KW-1185">Reference proteome</keyword>
<proteinExistence type="predicted"/>
<protein>
    <recommendedName>
        <fullName evidence="4">Lipoprotein</fullName>
    </recommendedName>
</protein>
<reference evidence="2 3" key="1">
    <citation type="submission" date="2017-08" db="EMBL/GenBank/DDBJ databases">
        <title>Complete genome sequence of Mucilaginibacter sp. strain BJC16-A31.</title>
        <authorList>
            <consortium name="Henan University of Science and Technology"/>
            <person name="You X."/>
        </authorList>
    </citation>
    <scope>NUCLEOTIDE SEQUENCE [LARGE SCALE GENOMIC DNA]</scope>
    <source>
        <strain evidence="2 3">BJC16-A31</strain>
    </source>
</reference>
<dbReference type="KEGG" id="muc:MuYL_4170"/>
<evidence type="ECO:0000313" key="3">
    <source>
        <dbReference type="Proteomes" id="UP000215002"/>
    </source>
</evidence>
<dbReference type="AlphaFoldDB" id="A0A223P1Q1"/>
<sequence length="270" mass="29360">MKLSCTRFLLFTTAIAFYFLSCKKSVNNPAPVPATDYSAVSKQIALNLMQGLTGEYGGTNINDGLKTQSNITTNHKGQVLFRKVPLCGFTIDTSYNNKIKAGDTAKTFIGNFKFVNTCTTGRPDGYMVRDSLVTLATSGLFKNSFISTQDYAVQALDTTYKVVSTNGSITSATNNLIYRDGFSVGYDYNFNSYKLNGLKVDFSDGKADIITGAAEFTSTTSYMHFGETVVTEVNTSGTITFLGNHKASLNINGQSKTYLVDLLTRSVTVL</sequence>
<dbReference type="Proteomes" id="UP000215002">
    <property type="component" value="Chromosome"/>
</dbReference>
<keyword evidence="1" id="KW-0732">Signal</keyword>
<organism evidence="2 3">
    <name type="scientific">Mucilaginibacter xinganensis</name>
    <dbReference type="NCBI Taxonomy" id="1234841"/>
    <lineage>
        <taxon>Bacteria</taxon>
        <taxon>Pseudomonadati</taxon>
        <taxon>Bacteroidota</taxon>
        <taxon>Sphingobacteriia</taxon>
        <taxon>Sphingobacteriales</taxon>
        <taxon>Sphingobacteriaceae</taxon>
        <taxon>Mucilaginibacter</taxon>
    </lineage>
</organism>
<gene>
    <name evidence="2" type="ORF">MuYL_4170</name>
</gene>
<name>A0A223P1Q1_9SPHI</name>
<dbReference type="EMBL" id="CP022743">
    <property type="protein sequence ID" value="ASU36055.1"/>
    <property type="molecule type" value="Genomic_DNA"/>
</dbReference>
<evidence type="ECO:0008006" key="4">
    <source>
        <dbReference type="Google" id="ProtNLM"/>
    </source>
</evidence>
<evidence type="ECO:0000256" key="1">
    <source>
        <dbReference type="SAM" id="SignalP"/>
    </source>
</evidence>
<dbReference type="RefSeq" id="WP_094572136.1">
    <property type="nucleotide sequence ID" value="NZ_CP022743.1"/>
</dbReference>